<protein>
    <submittedName>
        <fullName evidence="5">Biotin-dependent carboxyltransferase family protein</fullName>
    </submittedName>
</protein>
<name>A0AB74UXN5_9GAMM</name>
<sequence>MSVRVLKPGLLGTLQDRGRPGHAAIGVGRAGAMDLPAWRLANALVGNRGDEAALECTLLGPTLRFEHAAWIAITGAPIAARAGDTDLPTWTACWLPAGSVLQLGRMAAGCRSYLAVRGGFDVAAVLGSRSSDLHAGLGRALRTGDTLPVGATASSAAPANHPHALPWRLDPRPWFDFAQTPLMLLPGSHHAQLDEASRQALHIGTFRVASDSNRTASRLDGARLQLRAPLELISEATLPGTMQLPPSGQPIVLMAEAPVTGGYPRIGQLAAADLPRLAQRRPGDPVCFRRGTLEQAADRLRRREQALDALCRQIARRLQHDGLLPA</sequence>
<keyword evidence="1" id="KW-0547">Nucleotide-binding</keyword>
<dbReference type="InterPro" id="IPR052708">
    <property type="entry name" value="PxpC"/>
</dbReference>
<gene>
    <name evidence="5" type="ORF">ACFYG5_05225</name>
</gene>
<dbReference type="PANTHER" id="PTHR43309">
    <property type="entry name" value="5-OXOPROLINASE SUBUNIT C"/>
    <property type="match status" value="1"/>
</dbReference>
<dbReference type="PANTHER" id="PTHR43309:SF3">
    <property type="entry name" value="5-OXOPROLINASE SUBUNIT C"/>
    <property type="match status" value="1"/>
</dbReference>
<dbReference type="Gene3D" id="2.40.100.10">
    <property type="entry name" value="Cyclophilin-like"/>
    <property type="match status" value="1"/>
</dbReference>
<dbReference type="RefSeq" id="WP_395119077.1">
    <property type="nucleotide sequence ID" value="NZ_CP170721.1"/>
</dbReference>
<feature type="domain" description="Carboxyltransferase" evidence="4">
    <location>
        <begin position="24"/>
        <end position="306"/>
    </location>
</feature>
<dbReference type="AlphaFoldDB" id="A0AB74UXN5"/>
<evidence type="ECO:0000259" key="4">
    <source>
        <dbReference type="SMART" id="SM00797"/>
    </source>
</evidence>
<keyword evidence="3" id="KW-0067">ATP-binding</keyword>
<dbReference type="Pfam" id="PF02626">
    <property type="entry name" value="CT_A_B"/>
    <property type="match status" value="1"/>
</dbReference>
<dbReference type="SMART" id="SM00797">
    <property type="entry name" value="AHS2"/>
    <property type="match status" value="1"/>
</dbReference>
<dbReference type="InterPro" id="IPR029000">
    <property type="entry name" value="Cyclophilin-like_dom_sf"/>
</dbReference>
<evidence type="ECO:0000256" key="1">
    <source>
        <dbReference type="ARBA" id="ARBA00022741"/>
    </source>
</evidence>
<dbReference type="InterPro" id="IPR003778">
    <property type="entry name" value="CT_A_B"/>
</dbReference>
<dbReference type="NCBIfam" id="TIGR00724">
    <property type="entry name" value="urea_amlyse_rel"/>
    <property type="match status" value="1"/>
</dbReference>
<accession>A0AB74UXN5</accession>
<dbReference type="GO" id="GO:0016787">
    <property type="term" value="F:hydrolase activity"/>
    <property type="evidence" value="ECO:0007669"/>
    <property type="project" value="UniProtKB-KW"/>
</dbReference>
<dbReference type="EMBL" id="CP170721">
    <property type="protein sequence ID" value="XIA19549.1"/>
    <property type="molecule type" value="Genomic_DNA"/>
</dbReference>
<evidence type="ECO:0000256" key="3">
    <source>
        <dbReference type="ARBA" id="ARBA00022840"/>
    </source>
</evidence>
<dbReference type="SUPFAM" id="SSF50891">
    <property type="entry name" value="Cyclophilin-like"/>
    <property type="match status" value="1"/>
</dbReference>
<evidence type="ECO:0000256" key="2">
    <source>
        <dbReference type="ARBA" id="ARBA00022801"/>
    </source>
</evidence>
<reference evidence="5" key="1">
    <citation type="submission" date="2024-10" db="EMBL/GenBank/DDBJ databases">
        <authorList>
            <person name="Lesea H.P."/>
            <person name="Kuehl J.V."/>
            <person name="Chandonia J.-M."/>
        </authorList>
    </citation>
    <scope>NUCLEOTIDE SEQUENCE</scope>
    <source>
        <strain evidence="5">FW102-FHT14D07</strain>
    </source>
</reference>
<organism evidence="5">
    <name type="scientific">Rhodanobacter sp. FW102-FHT14D07</name>
    <dbReference type="NCBI Taxonomy" id="3351462"/>
    <lineage>
        <taxon>Bacteria</taxon>
        <taxon>Pseudomonadati</taxon>
        <taxon>Pseudomonadota</taxon>
        <taxon>Gammaproteobacteria</taxon>
        <taxon>Lysobacterales</taxon>
        <taxon>Rhodanobacteraceae</taxon>
        <taxon>Rhodanobacter</taxon>
    </lineage>
</organism>
<proteinExistence type="predicted"/>
<dbReference type="GO" id="GO:0005524">
    <property type="term" value="F:ATP binding"/>
    <property type="evidence" value="ECO:0007669"/>
    <property type="project" value="UniProtKB-KW"/>
</dbReference>
<keyword evidence="2" id="KW-0378">Hydrolase</keyword>
<evidence type="ECO:0000313" key="5">
    <source>
        <dbReference type="EMBL" id="XIA19549.1"/>
    </source>
</evidence>